<dbReference type="Gene3D" id="2.120.10.30">
    <property type="entry name" value="TolB, C-terminal domain"/>
    <property type="match status" value="2"/>
</dbReference>
<dbReference type="InterPro" id="IPR011042">
    <property type="entry name" value="6-blade_b-propeller_TolB-like"/>
</dbReference>
<evidence type="ECO:0000313" key="4">
    <source>
        <dbReference type="Proteomes" id="UP000199515"/>
    </source>
</evidence>
<accession>A0A1H2YUL6</accession>
<dbReference type="InterPro" id="IPR001258">
    <property type="entry name" value="NHL_repeat"/>
</dbReference>
<reference evidence="3 4" key="1">
    <citation type="submission" date="2016-10" db="EMBL/GenBank/DDBJ databases">
        <authorList>
            <person name="de Groot N.N."/>
        </authorList>
    </citation>
    <scope>NUCLEOTIDE SEQUENCE [LARGE SCALE GENOMIC DNA]</scope>
    <source>
        <strain evidence="3 4">CPCC 202699</strain>
    </source>
</reference>
<sequence>MVILGGVATSGTLRGSAASVEQGESITFTYSTPSETVTPKNWVGIYGDPGNGPVEQKYVGPSILWQYVTLASGTVTFSSGSLAAGDYSAFYLLNDGYTWLADPVKFTVRPTPRTDPPVFRSAFGRAGGGPGQFSRPAGLAVDRIGQVWVADTGNDRVQGFNRDGKLVRVLAGRLKAPEAVAVDSAGNVFVADTGNNRVAEYSWWGGFVREFGAGVLENPRGVAVDAQGTVYVSDTGHQRVARFNGQTGAQLAPITEKMSSPQGITVDAAGDIWVTQNGRLANGDVAVVRYSRDGKVTGSLGYGQSSEFGGLSNPAGVAIDAGGNAFVTQPDFGWVSQFRTAGPFRAEFGVDGQGALRFPQGIAVDAQGRIFVADTGNSRIVHFGVVK</sequence>
<dbReference type="PANTHER" id="PTHR24104:SF25">
    <property type="entry name" value="PROTEIN LIN-41"/>
    <property type="match status" value="1"/>
</dbReference>
<keyword evidence="4" id="KW-1185">Reference proteome</keyword>
<evidence type="ECO:0000313" key="3">
    <source>
        <dbReference type="EMBL" id="SDX08846.1"/>
    </source>
</evidence>
<dbReference type="SUPFAM" id="SSF63829">
    <property type="entry name" value="Calcium-dependent phosphotriesterase"/>
    <property type="match status" value="2"/>
</dbReference>
<gene>
    <name evidence="3" type="ORF">SAMN05421504_102271</name>
</gene>
<dbReference type="PANTHER" id="PTHR24104">
    <property type="entry name" value="E3 UBIQUITIN-PROTEIN LIGASE NHLRC1-RELATED"/>
    <property type="match status" value="1"/>
</dbReference>
<proteinExistence type="predicted"/>
<feature type="repeat" description="NHL" evidence="2">
    <location>
        <begin position="123"/>
        <end position="163"/>
    </location>
</feature>
<keyword evidence="1" id="KW-0677">Repeat</keyword>
<dbReference type="OrthoDB" id="9762443at2"/>
<dbReference type="AlphaFoldDB" id="A0A1H2YUL6"/>
<dbReference type="EMBL" id="FNON01000002">
    <property type="protein sequence ID" value="SDX08846.1"/>
    <property type="molecule type" value="Genomic_DNA"/>
</dbReference>
<dbReference type="STRING" id="589385.SAMN05421504_102271"/>
<dbReference type="PROSITE" id="PS51125">
    <property type="entry name" value="NHL"/>
    <property type="match status" value="3"/>
</dbReference>
<dbReference type="InterPro" id="IPR050952">
    <property type="entry name" value="TRIM-NHL_E3_ligases"/>
</dbReference>
<evidence type="ECO:0000256" key="2">
    <source>
        <dbReference type="PROSITE-ProRule" id="PRU00504"/>
    </source>
</evidence>
<organism evidence="3 4">
    <name type="scientific">Amycolatopsis xylanica</name>
    <dbReference type="NCBI Taxonomy" id="589385"/>
    <lineage>
        <taxon>Bacteria</taxon>
        <taxon>Bacillati</taxon>
        <taxon>Actinomycetota</taxon>
        <taxon>Actinomycetes</taxon>
        <taxon>Pseudonocardiales</taxon>
        <taxon>Pseudonocardiaceae</taxon>
        <taxon>Amycolatopsis</taxon>
    </lineage>
</organism>
<evidence type="ECO:0000256" key="1">
    <source>
        <dbReference type="ARBA" id="ARBA00022737"/>
    </source>
</evidence>
<dbReference type="Pfam" id="PF01436">
    <property type="entry name" value="NHL"/>
    <property type="match status" value="4"/>
</dbReference>
<dbReference type="CDD" id="cd05819">
    <property type="entry name" value="NHL"/>
    <property type="match status" value="1"/>
</dbReference>
<dbReference type="GO" id="GO:0008270">
    <property type="term" value="F:zinc ion binding"/>
    <property type="evidence" value="ECO:0007669"/>
    <property type="project" value="UniProtKB-KW"/>
</dbReference>
<feature type="repeat" description="NHL" evidence="2">
    <location>
        <begin position="205"/>
        <end position="246"/>
    </location>
</feature>
<protein>
    <submittedName>
        <fullName evidence="3">NHL repeat-containing protein</fullName>
    </submittedName>
</protein>
<name>A0A1H2YUL6_9PSEU</name>
<feature type="repeat" description="NHL" evidence="2">
    <location>
        <begin position="348"/>
        <end position="386"/>
    </location>
</feature>
<dbReference type="Proteomes" id="UP000199515">
    <property type="component" value="Unassembled WGS sequence"/>
</dbReference>